<organism evidence="4 5">
    <name type="scientific">Asprobacillus argus</name>
    <dbReference type="NCBI Taxonomy" id="3076534"/>
    <lineage>
        <taxon>Bacteria</taxon>
        <taxon>Pseudomonadati</taxon>
        <taxon>Bacteroidota</taxon>
        <taxon>Flavobacteriia</taxon>
        <taxon>Flavobacteriales</taxon>
        <taxon>Flavobacteriaceae</taxon>
        <taxon>Asprobacillus</taxon>
    </lineage>
</organism>
<gene>
    <name evidence="4" type="ORF">RQM59_08130</name>
</gene>
<dbReference type="Pfam" id="PF00535">
    <property type="entry name" value="Glycos_transf_2"/>
    <property type="match status" value="1"/>
</dbReference>
<dbReference type="Gene3D" id="3.90.550.10">
    <property type="entry name" value="Spore Coat Polysaccharide Biosynthesis Protein SpsA, Chain A"/>
    <property type="match status" value="1"/>
</dbReference>
<dbReference type="PANTHER" id="PTHR43630:SF2">
    <property type="entry name" value="GLYCOSYLTRANSFERASE"/>
    <property type="match status" value="1"/>
</dbReference>
<accession>A0ABU3LGN3</accession>
<dbReference type="GO" id="GO:0016757">
    <property type="term" value="F:glycosyltransferase activity"/>
    <property type="evidence" value="ECO:0007669"/>
    <property type="project" value="UniProtKB-KW"/>
</dbReference>
<protein>
    <submittedName>
        <fullName evidence="4">Glycosyltransferase</fullName>
        <ecNumber evidence="4">2.4.-.-</ecNumber>
    </submittedName>
</protein>
<dbReference type="InterPro" id="IPR001173">
    <property type="entry name" value="Glyco_trans_2-like"/>
</dbReference>
<feature type="domain" description="Glycosyltransferase 2-like" evidence="3">
    <location>
        <begin position="26"/>
        <end position="196"/>
    </location>
</feature>
<dbReference type="InterPro" id="IPR029044">
    <property type="entry name" value="Nucleotide-diphossugar_trans"/>
</dbReference>
<feature type="transmembrane region" description="Helical" evidence="2">
    <location>
        <begin position="297"/>
        <end position="315"/>
    </location>
</feature>
<feature type="transmembrane region" description="Helical" evidence="2">
    <location>
        <begin position="336"/>
        <end position="356"/>
    </location>
</feature>
<dbReference type="EMBL" id="JAVTTO010000003">
    <property type="protein sequence ID" value="MDT7832344.1"/>
    <property type="molecule type" value="Genomic_DNA"/>
</dbReference>
<feature type="transmembrane region" description="Helical" evidence="2">
    <location>
        <begin position="271"/>
        <end position="291"/>
    </location>
</feature>
<reference evidence="4 5" key="1">
    <citation type="submission" date="2023-09" db="EMBL/GenBank/DDBJ databases">
        <title>Novel taxa isolated from Blanes Bay.</title>
        <authorList>
            <person name="Rey-Velasco X."/>
            <person name="Lucena T."/>
        </authorList>
    </citation>
    <scope>NUCLEOTIDE SEQUENCE [LARGE SCALE GENOMIC DNA]</scope>
    <source>
        <strain evidence="4 5">S356</strain>
    </source>
</reference>
<dbReference type="EC" id="2.4.-.-" evidence="4"/>
<evidence type="ECO:0000313" key="5">
    <source>
        <dbReference type="Proteomes" id="UP001257277"/>
    </source>
</evidence>
<keyword evidence="5" id="KW-1185">Reference proteome</keyword>
<evidence type="ECO:0000313" key="4">
    <source>
        <dbReference type="EMBL" id="MDT7832344.1"/>
    </source>
</evidence>
<keyword evidence="4" id="KW-0328">Glycosyltransferase</keyword>
<sequence length="363" mass="41537">MIRFLIGFDRVSEFKFLNTSSKVSFSVIIPFRNESESLPQLLASIKGLNYPLKHVEFIFVDDDSTDNSVSIITKYVKGLEDSTKSNIRILKNVRAFASPKKDAIQTAIQHAAHEWIITTDADCSLPKNWLQCYNAYIQKHEVIMIAGPVSYHKGSSFLSILQYIEFHTLQTVTIGSFGIENAIMCNGANLAYTKSAFSSVNGFQDNNTIASGDDVFLFEKMYRLDKKKVHFLKSEAALVTTLPEKNWKGFIEQRVRWASKSSHYKNSFTKLVGLLVVLGNLGFVTGFLLTIFQVFTLQFLLVIFVLKATADFLLYQKFNRFFTREQKPSFYIISSFVYPFVSTFILILTVFSGYTWKDRHFMK</sequence>
<keyword evidence="2" id="KW-1133">Transmembrane helix</keyword>
<proteinExistence type="inferred from homology"/>
<keyword evidence="4" id="KW-0808">Transferase</keyword>
<dbReference type="PANTHER" id="PTHR43630">
    <property type="entry name" value="POLY-BETA-1,6-N-ACETYL-D-GLUCOSAMINE SYNTHASE"/>
    <property type="match status" value="1"/>
</dbReference>
<evidence type="ECO:0000259" key="3">
    <source>
        <dbReference type="Pfam" id="PF00535"/>
    </source>
</evidence>
<dbReference type="RefSeq" id="WP_349241604.1">
    <property type="nucleotide sequence ID" value="NZ_JAVTTO010000003.1"/>
</dbReference>
<comment type="similarity">
    <text evidence="1">Belongs to the glycosyltransferase 2 family. WaaE/KdtX subfamily.</text>
</comment>
<comment type="caution">
    <text evidence="4">The sequence shown here is derived from an EMBL/GenBank/DDBJ whole genome shotgun (WGS) entry which is preliminary data.</text>
</comment>
<dbReference type="SUPFAM" id="SSF53448">
    <property type="entry name" value="Nucleotide-diphospho-sugar transferases"/>
    <property type="match status" value="1"/>
</dbReference>
<keyword evidence="2" id="KW-0812">Transmembrane</keyword>
<evidence type="ECO:0000256" key="2">
    <source>
        <dbReference type="SAM" id="Phobius"/>
    </source>
</evidence>
<name>A0ABU3LGN3_9FLAO</name>
<keyword evidence="2" id="KW-0472">Membrane</keyword>
<dbReference type="Proteomes" id="UP001257277">
    <property type="component" value="Unassembled WGS sequence"/>
</dbReference>
<evidence type="ECO:0000256" key="1">
    <source>
        <dbReference type="ARBA" id="ARBA00038494"/>
    </source>
</evidence>